<evidence type="ECO:0000256" key="1">
    <source>
        <dbReference type="ARBA" id="ARBA00004651"/>
    </source>
</evidence>
<dbReference type="PROSITE" id="PS00943">
    <property type="entry name" value="UBIA"/>
    <property type="match status" value="1"/>
</dbReference>
<dbReference type="PANTHER" id="PTHR43448:SF7">
    <property type="entry name" value="4-HYDROXYBENZOATE SOLANESYLTRANSFERASE"/>
    <property type="match status" value="1"/>
</dbReference>
<keyword evidence="9 14" id="KW-0472">Membrane</keyword>
<feature type="transmembrane region" description="Helical" evidence="14">
    <location>
        <begin position="221"/>
        <end position="238"/>
    </location>
</feature>
<accession>A0ABS3B3R1</accession>
<dbReference type="EMBL" id="JAFIWB010000011">
    <property type="protein sequence ID" value="MBN6102851.1"/>
    <property type="molecule type" value="Genomic_DNA"/>
</dbReference>
<evidence type="ECO:0000256" key="9">
    <source>
        <dbReference type="ARBA" id="ARBA00023136"/>
    </source>
</evidence>
<sequence length="306" mass="33605">MSTKGLHWRDYWDLTKPKVVALIVFTALVGMCLAIPGVPTWAQVRTGLIGFFGIWLAASAAAAINQLLDARIDAQMARTSWRPLVVGKVLPWQVLLFATALTALSMAILVIWVNTITAVLTFASLIGYAVIYTVFLKRTTPQNIVIGGLAGAAPPLLGWAAITGMQGQWDWAYASLLVLIIFVWTPPHFWALAIFRRADYAKASVPMLPVTHGVAHTRKQILVYTLLLVVATLLPAAVGMSGVFYLGGALVLNAVFVWYAWRMLDPPDEMFSMRMFGYSIVYLMALFAFLLVDHWLLPALPMPTGA</sequence>
<dbReference type="HAMAP" id="MF_00154">
    <property type="entry name" value="CyoE_CtaB"/>
    <property type="match status" value="1"/>
</dbReference>
<feature type="transmembrane region" description="Helical" evidence="14">
    <location>
        <begin position="118"/>
        <end position="136"/>
    </location>
</feature>
<feature type="transmembrane region" description="Helical" evidence="14">
    <location>
        <begin position="171"/>
        <end position="195"/>
    </location>
</feature>
<dbReference type="InterPro" id="IPR044878">
    <property type="entry name" value="UbiA_sf"/>
</dbReference>
<evidence type="ECO:0000256" key="2">
    <source>
        <dbReference type="ARBA" id="ARBA00004919"/>
    </source>
</evidence>
<feature type="transmembrane region" description="Helical" evidence="14">
    <location>
        <begin position="276"/>
        <end position="297"/>
    </location>
</feature>
<keyword evidence="4 14" id="KW-1003">Cell membrane</keyword>
<comment type="caution">
    <text evidence="15">The sequence shown here is derived from an EMBL/GenBank/DDBJ whole genome shotgun (WGS) entry which is preliminary data.</text>
</comment>
<evidence type="ECO:0000256" key="10">
    <source>
        <dbReference type="ARBA" id="ARBA00030253"/>
    </source>
</evidence>
<dbReference type="EC" id="2.5.1.141" evidence="3 14"/>
<comment type="subcellular location">
    <subcellularLocation>
        <location evidence="1 14">Cell membrane</location>
        <topology evidence="1 14">Multi-pass membrane protein</topology>
    </subcellularLocation>
</comment>
<evidence type="ECO:0000256" key="5">
    <source>
        <dbReference type="ARBA" id="ARBA00022679"/>
    </source>
</evidence>
<comment type="similarity">
    <text evidence="14">Belongs to the UbiA prenyltransferase family. Protoheme IX farnesyltransferase subfamily.</text>
</comment>
<dbReference type="InterPro" id="IPR006369">
    <property type="entry name" value="Protohaem_IX_farnesylTrfase"/>
</dbReference>
<dbReference type="Gene3D" id="1.10.357.140">
    <property type="entry name" value="UbiA prenyltransferase"/>
    <property type="match status" value="1"/>
</dbReference>
<dbReference type="InterPro" id="IPR030470">
    <property type="entry name" value="UbiA_prenylTrfase_CS"/>
</dbReference>
<evidence type="ECO:0000313" key="16">
    <source>
        <dbReference type="Proteomes" id="UP000695802"/>
    </source>
</evidence>
<dbReference type="Proteomes" id="UP000695802">
    <property type="component" value="Unassembled WGS sequence"/>
</dbReference>
<reference evidence="15 16" key="1">
    <citation type="submission" date="2021-02" db="EMBL/GenBank/DDBJ databases">
        <title>Taxonomically Unique Crown Gall-Associated Xanthomonas Stains Have Deficiency in Virulence Repertories.</title>
        <authorList>
            <person name="Mafakheri H."/>
            <person name="Taghavi S.M."/>
            <person name="Dimkic I."/>
            <person name="Nemanja K."/>
            <person name="Osdaghi E."/>
        </authorList>
    </citation>
    <scope>NUCLEOTIDE SEQUENCE [LARGE SCALE GENOMIC DNA]</scope>
    <source>
        <strain evidence="15 16">FX4</strain>
    </source>
</reference>
<comment type="miscellaneous">
    <text evidence="14">Carbon 2 of the heme B porphyrin ring is defined according to the Fischer nomenclature.</text>
</comment>
<feature type="transmembrane region" description="Helical" evidence="14">
    <location>
        <begin position="244"/>
        <end position="264"/>
    </location>
</feature>
<evidence type="ECO:0000256" key="6">
    <source>
        <dbReference type="ARBA" id="ARBA00022692"/>
    </source>
</evidence>
<evidence type="ECO:0000256" key="3">
    <source>
        <dbReference type="ARBA" id="ARBA00012292"/>
    </source>
</evidence>
<gene>
    <name evidence="14" type="primary">cyoE</name>
    <name evidence="15" type="ORF">JR064_11790</name>
</gene>
<feature type="transmembrane region" description="Helical" evidence="14">
    <location>
        <begin position="48"/>
        <end position="68"/>
    </location>
</feature>
<name>A0ABS3B3R1_9XANT</name>
<keyword evidence="16" id="KW-1185">Reference proteome</keyword>
<proteinExistence type="inferred from homology"/>
<comment type="pathway">
    <text evidence="2 14">Porphyrin-containing compound metabolism; heme O biosynthesis; heme O from protoheme: step 1/1.</text>
</comment>
<keyword evidence="8 14" id="KW-0350">Heme biosynthesis</keyword>
<dbReference type="InterPro" id="IPR000537">
    <property type="entry name" value="UbiA_prenyltransferase"/>
</dbReference>
<dbReference type="RefSeq" id="WP_206229841.1">
    <property type="nucleotide sequence ID" value="NZ_JAFIWB010000011.1"/>
</dbReference>
<feature type="transmembrane region" description="Helical" evidence="14">
    <location>
        <begin position="143"/>
        <end position="165"/>
    </location>
</feature>
<protein>
    <recommendedName>
        <fullName evidence="11 14">Protoheme IX farnesyltransferase</fullName>
        <ecNumber evidence="3 14">2.5.1.141</ecNumber>
    </recommendedName>
    <alternativeName>
        <fullName evidence="12 14">Heme B farnesyltransferase</fullName>
    </alternativeName>
    <alternativeName>
        <fullName evidence="10 14">Heme O synthase</fullName>
    </alternativeName>
</protein>
<evidence type="ECO:0000256" key="11">
    <source>
        <dbReference type="ARBA" id="ARBA00040810"/>
    </source>
</evidence>
<evidence type="ECO:0000256" key="8">
    <source>
        <dbReference type="ARBA" id="ARBA00023133"/>
    </source>
</evidence>
<feature type="transmembrane region" description="Helical" evidence="14">
    <location>
        <begin position="20"/>
        <end position="42"/>
    </location>
</feature>
<evidence type="ECO:0000256" key="13">
    <source>
        <dbReference type="ARBA" id="ARBA00047690"/>
    </source>
</evidence>
<dbReference type="PANTHER" id="PTHR43448">
    <property type="entry name" value="PROTOHEME IX FARNESYLTRANSFERASE, MITOCHONDRIAL"/>
    <property type="match status" value="1"/>
</dbReference>
<dbReference type="NCBIfam" id="TIGR01473">
    <property type="entry name" value="cyoE_ctaB"/>
    <property type="match status" value="1"/>
</dbReference>
<keyword evidence="7 14" id="KW-1133">Transmembrane helix</keyword>
<dbReference type="Pfam" id="PF01040">
    <property type="entry name" value="UbiA"/>
    <property type="match status" value="1"/>
</dbReference>
<keyword evidence="5 14" id="KW-0808">Transferase</keyword>
<comment type="function">
    <text evidence="14">Converts heme B (protoheme IX) to heme O by substitution of the vinyl group on carbon 2 of heme B porphyrin ring with a hydroxyethyl farnesyl side group.</text>
</comment>
<feature type="transmembrane region" description="Helical" evidence="14">
    <location>
        <begin position="89"/>
        <end position="112"/>
    </location>
</feature>
<organism evidence="15 16">
    <name type="scientific">Xanthomonas bonasiae</name>
    <dbReference type="NCBI Taxonomy" id="2810351"/>
    <lineage>
        <taxon>Bacteria</taxon>
        <taxon>Pseudomonadati</taxon>
        <taxon>Pseudomonadota</taxon>
        <taxon>Gammaproteobacteria</taxon>
        <taxon>Lysobacterales</taxon>
        <taxon>Lysobacteraceae</taxon>
        <taxon>Xanthomonas</taxon>
    </lineage>
</organism>
<evidence type="ECO:0000256" key="4">
    <source>
        <dbReference type="ARBA" id="ARBA00022475"/>
    </source>
</evidence>
<evidence type="ECO:0000313" key="15">
    <source>
        <dbReference type="EMBL" id="MBN6102851.1"/>
    </source>
</evidence>
<dbReference type="NCBIfam" id="NF003349">
    <property type="entry name" value="PRK04375.1-2"/>
    <property type="match status" value="1"/>
</dbReference>
<evidence type="ECO:0000256" key="12">
    <source>
        <dbReference type="ARBA" id="ARBA00042475"/>
    </source>
</evidence>
<dbReference type="CDD" id="cd13957">
    <property type="entry name" value="PT_UbiA_Cox10"/>
    <property type="match status" value="1"/>
</dbReference>
<evidence type="ECO:0000256" key="7">
    <source>
        <dbReference type="ARBA" id="ARBA00022989"/>
    </source>
</evidence>
<keyword evidence="6 14" id="KW-0812">Transmembrane</keyword>
<evidence type="ECO:0000256" key="14">
    <source>
        <dbReference type="HAMAP-Rule" id="MF_00154"/>
    </source>
</evidence>
<comment type="catalytic activity">
    <reaction evidence="13 14">
        <text>heme b + (2E,6E)-farnesyl diphosphate + H2O = Fe(II)-heme o + diphosphate</text>
        <dbReference type="Rhea" id="RHEA:28070"/>
        <dbReference type="ChEBI" id="CHEBI:15377"/>
        <dbReference type="ChEBI" id="CHEBI:33019"/>
        <dbReference type="ChEBI" id="CHEBI:60344"/>
        <dbReference type="ChEBI" id="CHEBI:60530"/>
        <dbReference type="ChEBI" id="CHEBI:175763"/>
        <dbReference type="EC" id="2.5.1.141"/>
    </reaction>
</comment>